<evidence type="ECO:0000313" key="2">
    <source>
        <dbReference type="Proteomes" id="UP001432312"/>
    </source>
</evidence>
<dbReference type="InterPro" id="IPR011047">
    <property type="entry name" value="Quinoprotein_ADH-like_sf"/>
</dbReference>
<dbReference type="RefSeq" id="WP_328738907.1">
    <property type="nucleotide sequence ID" value="NZ_CP108036.1"/>
</dbReference>
<proteinExistence type="predicted"/>
<gene>
    <name evidence="1" type="ORF">OHA91_07725</name>
</gene>
<sequence>MTLSSRFDLPGQIRSVAAQHPSGPLYATTYGANPLETVVSSVDLSGRVLWQRAYPGTGRPRSRLSPSGTLWLARPTDGGGRALEGILPDGSVDRTVILPCRAGEEVAAFVALGDGFCVSWAGAAPMLLAPGWRPSQVPRVARYSRDGQCLWSTPIDLGPVSHPGMLEVNAETGWEVRTAAPRPPEWVEAARWEPLLVSGDRVAAGFADGRSGVGRTFFLDFVSGALVAVTDPGPSRRNAIAGHGAFLVGTLGYGA</sequence>
<protein>
    <submittedName>
        <fullName evidence="1">Uncharacterized protein</fullName>
    </submittedName>
</protein>
<dbReference type="GeneID" id="95495912"/>
<organism evidence="1 2">
    <name type="scientific">Streptomyces erythrochromogenes</name>
    <dbReference type="NCBI Taxonomy" id="285574"/>
    <lineage>
        <taxon>Bacteria</taxon>
        <taxon>Bacillati</taxon>
        <taxon>Actinomycetota</taxon>
        <taxon>Actinomycetes</taxon>
        <taxon>Kitasatosporales</taxon>
        <taxon>Streptomycetaceae</taxon>
        <taxon>Streptomyces</taxon>
    </lineage>
</organism>
<evidence type="ECO:0000313" key="1">
    <source>
        <dbReference type="EMBL" id="WUN78391.1"/>
    </source>
</evidence>
<accession>A0ABZ1Q6R4</accession>
<keyword evidence="2" id="KW-1185">Reference proteome</keyword>
<name>A0ABZ1Q6R4_9ACTN</name>
<dbReference type="EMBL" id="CP108036">
    <property type="protein sequence ID" value="WUN78391.1"/>
    <property type="molecule type" value="Genomic_DNA"/>
</dbReference>
<reference evidence="1" key="1">
    <citation type="submission" date="2022-10" db="EMBL/GenBank/DDBJ databases">
        <title>The complete genomes of actinobacterial strains from the NBC collection.</title>
        <authorList>
            <person name="Joergensen T.S."/>
            <person name="Alvarez Arevalo M."/>
            <person name="Sterndorff E.B."/>
            <person name="Faurdal D."/>
            <person name="Vuksanovic O."/>
            <person name="Mourched A.-S."/>
            <person name="Charusanti P."/>
            <person name="Shaw S."/>
            <person name="Blin K."/>
            <person name="Weber T."/>
        </authorList>
    </citation>
    <scope>NUCLEOTIDE SEQUENCE</scope>
    <source>
        <strain evidence="1">NBC_00303</strain>
    </source>
</reference>
<dbReference type="SUPFAM" id="SSF50998">
    <property type="entry name" value="Quinoprotein alcohol dehydrogenase-like"/>
    <property type="match status" value="1"/>
</dbReference>
<dbReference type="Proteomes" id="UP001432312">
    <property type="component" value="Chromosome"/>
</dbReference>